<dbReference type="AlphaFoldDB" id="A0A0D8JE63"/>
<organism evidence="1 2">
    <name type="scientific">Draconibacterium sediminis</name>
    <dbReference type="NCBI Taxonomy" id="1544798"/>
    <lineage>
        <taxon>Bacteria</taxon>
        <taxon>Pseudomonadati</taxon>
        <taxon>Bacteroidota</taxon>
        <taxon>Bacteroidia</taxon>
        <taxon>Marinilabiliales</taxon>
        <taxon>Prolixibacteraceae</taxon>
        <taxon>Draconibacterium</taxon>
    </lineage>
</organism>
<protein>
    <submittedName>
        <fullName evidence="1">Uncharacterized protein</fullName>
    </submittedName>
</protein>
<accession>A0A0D8JE63</accession>
<dbReference type="PROSITE" id="PS51257">
    <property type="entry name" value="PROKAR_LIPOPROTEIN"/>
    <property type="match status" value="1"/>
</dbReference>
<sequence>MKRNLIIVVFIIFGSCANKESVLSLDYEIASNIIKQNSFQDSGIVILEAKQGIFAYWDSPTDTTTILYSGISIGQINMPSDSLKGFWLNLYDFQEAPGLFAITSNRQNISINGIPIFPNNELEYYLIESDSVNVFTFDWEKLGKIGVKQICSFSEPMINEREKTGYVGYQVYSRNNFGVNVARFDYSKAMIISEFKKMNFDLLDLSYQSSEGILKELEPNRMVVK</sequence>
<proteinExistence type="predicted"/>
<keyword evidence="2" id="KW-1185">Reference proteome</keyword>
<name>A0A0D8JE63_9BACT</name>
<dbReference type="Proteomes" id="UP000032544">
    <property type="component" value="Unassembled WGS sequence"/>
</dbReference>
<comment type="caution">
    <text evidence="1">The sequence shown here is derived from an EMBL/GenBank/DDBJ whole genome shotgun (WGS) entry which is preliminary data.</text>
</comment>
<evidence type="ECO:0000313" key="1">
    <source>
        <dbReference type="EMBL" id="KJF44801.1"/>
    </source>
</evidence>
<evidence type="ECO:0000313" key="2">
    <source>
        <dbReference type="Proteomes" id="UP000032544"/>
    </source>
</evidence>
<dbReference type="RefSeq" id="WP_045026332.1">
    <property type="nucleotide sequence ID" value="NZ_JRHC01000001.1"/>
</dbReference>
<reference evidence="1 2" key="1">
    <citation type="submission" date="2014-09" db="EMBL/GenBank/DDBJ databases">
        <title>Draft Genome Sequence of Draconibacterium sp. JN14CK-3.</title>
        <authorList>
            <person name="Dong C."/>
            <person name="Lai Q."/>
            <person name="Shao Z."/>
        </authorList>
    </citation>
    <scope>NUCLEOTIDE SEQUENCE [LARGE SCALE GENOMIC DNA]</scope>
    <source>
        <strain evidence="1 2">JN14CK-3</strain>
    </source>
</reference>
<gene>
    <name evidence="1" type="ORF">LH29_04995</name>
</gene>
<dbReference type="EMBL" id="JRHC01000001">
    <property type="protein sequence ID" value="KJF44801.1"/>
    <property type="molecule type" value="Genomic_DNA"/>
</dbReference>